<dbReference type="GO" id="GO:0006508">
    <property type="term" value="P:proteolysis"/>
    <property type="evidence" value="ECO:0007669"/>
    <property type="project" value="InterPro"/>
</dbReference>
<proteinExistence type="predicted"/>
<name>A0A430M3A4_9HYPO</name>
<dbReference type="GO" id="GO:0008233">
    <property type="term" value="F:peptidase activity"/>
    <property type="evidence" value="ECO:0007669"/>
    <property type="project" value="InterPro"/>
</dbReference>
<dbReference type="PANTHER" id="PTHR41775">
    <property type="entry name" value="SECRETED PROTEIN-RELATED"/>
    <property type="match status" value="1"/>
</dbReference>
<dbReference type="Proteomes" id="UP000287124">
    <property type="component" value="Unassembled WGS sequence"/>
</dbReference>
<sequence>MKAFFLSLLLPAVVSAAACKPSPPKPEPSQPEPPKPEPTEPEPPKPEPPKSKAACKLNAVEKVDLSVGFNYDGDCAPSTGTLNGFMIFVDFSDAEPSQGETPQSLYDAIVPQTTEWYKQASQGALSFNVTADLSKFYRMPATAASYGWERGLTWAEHQEYIQDALDAYTDKGTRPPPPESDVLYVVPVNNAGSRGISRSITFVTRANTRQGDYVARKTVTVATDAFTTWGAKSWIALAHETGHTMCLADFYPFEDLGLGYYVGGWSAMGDVSGVGPDFFAWDKWRLGWINDDSIDCVSEKGTTEHTLTPLELKASDKDIKAVVIAVNQTSALVAEARIPEGLDSGVCAPGVLLYTIDTSVQSGYGPVRVIDVTPESGGCGTDTVYDKNDATLSLAPGGVSSYKVPGWGVEVTVVKQTEKSYTIQVDADF</sequence>
<dbReference type="NCBIfam" id="TIGR03296">
    <property type="entry name" value="M6dom_TIGR03296"/>
    <property type="match status" value="1"/>
</dbReference>
<evidence type="ECO:0000256" key="1">
    <source>
        <dbReference type="SAM" id="MobiDB-lite"/>
    </source>
</evidence>
<protein>
    <recommendedName>
        <fullName evidence="5">Peptidase M6-like domain-containing protein</fullName>
    </recommendedName>
</protein>
<feature type="compositionally biased region" description="Pro residues" evidence="1">
    <location>
        <begin position="21"/>
        <end position="33"/>
    </location>
</feature>
<dbReference type="PANTHER" id="PTHR41775:SF1">
    <property type="entry name" value="PEPTIDASE M6-LIKE DOMAIN-CONTAINING PROTEIN"/>
    <property type="match status" value="1"/>
</dbReference>
<dbReference type="AlphaFoldDB" id="A0A430M3A4"/>
<dbReference type="EMBL" id="MIKF01000026">
    <property type="protein sequence ID" value="RTE82460.1"/>
    <property type="molecule type" value="Genomic_DNA"/>
</dbReference>
<feature type="region of interest" description="Disordered" evidence="1">
    <location>
        <begin position="18"/>
        <end position="53"/>
    </location>
</feature>
<evidence type="ECO:0000313" key="3">
    <source>
        <dbReference type="EMBL" id="RTE82460.1"/>
    </source>
</evidence>
<comment type="caution">
    <text evidence="3">The sequence shown here is derived from an EMBL/GenBank/DDBJ whole genome shotgun (WGS) entry which is preliminary data.</text>
</comment>
<evidence type="ECO:0008006" key="5">
    <source>
        <dbReference type="Google" id="ProtNLM"/>
    </source>
</evidence>
<keyword evidence="2" id="KW-0732">Signal</keyword>
<feature type="signal peptide" evidence="2">
    <location>
        <begin position="1"/>
        <end position="16"/>
    </location>
</feature>
<dbReference type="InterPro" id="IPR008757">
    <property type="entry name" value="Peptidase_M6-like_domain"/>
</dbReference>
<organism evidence="3 4">
    <name type="scientific">Fusarium euwallaceae</name>
    <dbReference type="NCBI Taxonomy" id="1147111"/>
    <lineage>
        <taxon>Eukaryota</taxon>
        <taxon>Fungi</taxon>
        <taxon>Dikarya</taxon>
        <taxon>Ascomycota</taxon>
        <taxon>Pezizomycotina</taxon>
        <taxon>Sordariomycetes</taxon>
        <taxon>Hypocreomycetidae</taxon>
        <taxon>Hypocreales</taxon>
        <taxon>Nectriaceae</taxon>
        <taxon>Fusarium</taxon>
        <taxon>Fusarium solani species complex</taxon>
    </lineage>
</organism>
<feature type="compositionally biased region" description="Basic and acidic residues" evidence="1">
    <location>
        <begin position="34"/>
        <end position="50"/>
    </location>
</feature>
<accession>A0A430M3A4</accession>
<feature type="chain" id="PRO_5019142055" description="Peptidase M6-like domain-containing protein" evidence="2">
    <location>
        <begin position="17"/>
        <end position="429"/>
    </location>
</feature>
<dbReference type="PROSITE" id="PS51257">
    <property type="entry name" value="PROKAR_LIPOPROTEIN"/>
    <property type="match status" value="1"/>
</dbReference>
<evidence type="ECO:0000313" key="4">
    <source>
        <dbReference type="Proteomes" id="UP000287124"/>
    </source>
</evidence>
<gene>
    <name evidence="3" type="ORF">BHE90_003009</name>
</gene>
<keyword evidence="4" id="KW-1185">Reference proteome</keyword>
<evidence type="ECO:0000256" key="2">
    <source>
        <dbReference type="SAM" id="SignalP"/>
    </source>
</evidence>
<reference evidence="3 4" key="1">
    <citation type="submission" date="2017-06" db="EMBL/GenBank/DDBJ databases">
        <title>Comparative genomic analysis of Ambrosia Fusariam Clade fungi.</title>
        <authorList>
            <person name="Stajich J.E."/>
            <person name="Carrillo J."/>
            <person name="Kijimoto T."/>
            <person name="Eskalen A."/>
            <person name="O'Donnell K."/>
            <person name="Kasson M."/>
        </authorList>
    </citation>
    <scope>NUCLEOTIDE SEQUENCE [LARGE SCALE GENOMIC DNA]</scope>
    <source>
        <strain evidence="3 4">UCR1854</strain>
    </source>
</reference>